<organism evidence="4 5">
    <name type="scientific">Streptomyces flavalbus</name>
    <dbReference type="NCBI Taxonomy" id="2665155"/>
    <lineage>
        <taxon>Bacteria</taxon>
        <taxon>Bacillati</taxon>
        <taxon>Actinomycetota</taxon>
        <taxon>Actinomycetes</taxon>
        <taxon>Kitasatosporales</taxon>
        <taxon>Streptomycetaceae</taxon>
        <taxon>Streptomyces</taxon>
    </lineage>
</organism>
<name>A0ABW2W834_9ACTN</name>
<feature type="compositionally biased region" description="Basic and acidic residues" evidence="1">
    <location>
        <begin position="159"/>
        <end position="168"/>
    </location>
</feature>
<dbReference type="RefSeq" id="WP_381607096.1">
    <property type="nucleotide sequence ID" value="NZ_JBHTEB010000001.1"/>
</dbReference>
<dbReference type="InterPro" id="IPR036365">
    <property type="entry name" value="PGBD-like_sf"/>
</dbReference>
<accession>A0ABW2W834</accession>
<evidence type="ECO:0000259" key="3">
    <source>
        <dbReference type="Pfam" id="PF01471"/>
    </source>
</evidence>
<proteinExistence type="predicted"/>
<feature type="region of interest" description="Disordered" evidence="1">
    <location>
        <begin position="120"/>
        <end position="186"/>
    </location>
</feature>
<keyword evidence="2" id="KW-1133">Transmembrane helix</keyword>
<feature type="compositionally biased region" description="Low complexity" evidence="1">
    <location>
        <begin position="234"/>
        <end position="318"/>
    </location>
</feature>
<reference evidence="5" key="1">
    <citation type="journal article" date="2019" name="Int. J. Syst. Evol. Microbiol.">
        <title>The Global Catalogue of Microorganisms (GCM) 10K type strain sequencing project: providing services to taxonomists for standard genome sequencing and annotation.</title>
        <authorList>
            <consortium name="The Broad Institute Genomics Platform"/>
            <consortium name="The Broad Institute Genome Sequencing Center for Infectious Disease"/>
            <person name="Wu L."/>
            <person name="Ma J."/>
        </authorList>
    </citation>
    <scope>NUCLEOTIDE SEQUENCE [LARGE SCALE GENOMIC DNA]</scope>
    <source>
        <strain evidence="5">CGMCC 4.7400</strain>
    </source>
</reference>
<keyword evidence="2" id="KW-0812">Transmembrane</keyword>
<evidence type="ECO:0000313" key="5">
    <source>
        <dbReference type="Proteomes" id="UP001597023"/>
    </source>
</evidence>
<feature type="compositionally biased region" description="Basic and acidic residues" evidence="1">
    <location>
        <begin position="322"/>
        <end position="331"/>
    </location>
</feature>
<evidence type="ECO:0000256" key="2">
    <source>
        <dbReference type="SAM" id="Phobius"/>
    </source>
</evidence>
<feature type="domain" description="Peptidoglycan binding-like" evidence="3">
    <location>
        <begin position="328"/>
        <end position="386"/>
    </location>
</feature>
<feature type="compositionally biased region" description="Low complexity" evidence="1">
    <location>
        <begin position="120"/>
        <end position="136"/>
    </location>
</feature>
<dbReference type="EMBL" id="JBHTEB010000001">
    <property type="protein sequence ID" value="MFD0314727.1"/>
    <property type="molecule type" value="Genomic_DNA"/>
</dbReference>
<comment type="caution">
    <text evidence="4">The sequence shown here is derived from an EMBL/GenBank/DDBJ whole genome shotgun (WGS) entry which is preliminary data.</text>
</comment>
<feature type="region of interest" description="Disordered" evidence="1">
    <location>
        <begin position="1"/>
        <end position="24"/>
    </location>
</feature>
<dbReference type="Pfam" id="PF01471">
    <property type="entry name" value="PG_binding_1"/>
    <property type="match status" value="1"/>
</dbReference>
<protein>
    <submittedName>
        <fullName evidence="4">Peptidoglycan-binding protein</fullName>
    </submittedName>
</protein>
<gene>
    <name evidence="4" type="ORF">ACFQZ6_10895</name>
</gene>
<evidence type="ECO:0000313" key="4">
    <source>
        <dbReference type="EMBL" id="MFD0314727.1"/>
    </source>
</evidence>
<keyword evidence="2" id="KW-0472">Membrane</keyword>
<dbReference type="InterPro" id="IPR002477">
    <property type="entry name" value="Peptidoglycan-bd-like"/>
</dbReference>
<keyword evidence="5" id="KW-1185">Reference proteome</keyword>
<feature type="transmembrane region" description="Helical" evidence="2">
    <location>
        <begin position="191"/>
        <end position="214"/>
    </location>
</feature>
<feature type="region of interest" description="Disordered" evidence="1">
    <location>
        <begin position="231"/>
        <end position="333"/>
    </location>
</feature>
<dbReference type="Gene3D" id="1.10.101.10">
    <property type="entry name" value="PGBD-like superfamily/PGBD"/>
    <property type="match status" value="1"/>
</dbReference>
<dbReference type="InterPro" id="IPR036366">
    <property type="entry name" value="PGBDSf"/>
</dbReference>
<evidence type="ECO:0000256" key="1">
    <source>
        <dbReference type="SAM" id="MobiDB-lite"/>
    </source>
</evidence>
<dbReference type="SUPFAM" id="SSF47090">
    <property type="entry name" value="PGBD-like"/>
    <property type="match status" value="1"/>
</dbReference>
<dbReference type="Proteomes" id="UP001597023">
    <property type="component" value="Unassembled WGS sequence"/>
</dbReference>
<sequence length="393" mass="39486">MAKPKGHPCPQCGEQRGTDNTPSCACGRRASDALHHARTAEQAAAEDFNPLRIRPYVDLGEVGEVADPGNGDAGDAGDTAGEAAETTMALHAVDAGDVGGAGNAGDATVVLRAVDADGKPTATAPVAEPTPVAKPADATSPLPTPLAPSATEPSATDLRLFEAGERADGPQSTAPQAPTPDGGRGSRRRRVALLGAAGAAVAVVAAAGLANGVFSYDTPTRDTAMPQDVREAVPDTSTNAATSAPPSTGAASSAAPTSASPSPSPSDSDSDSASASASPSEASPSASDSPRPSASASPPPTTAAATATVGPNGATGAAEGPVLRRGDRGPEVTELQQRLTKVWLWNGDTNGYYSHRLEDAVRTYQWSRGIQTDELGVYDAQTRAKLEAETPEL</sequence>